<dbReference type="AlphaFoldDB" id="A0A382FRS0"/>
<dbReference type="PROSITE" id="PS50293">
    <property type="entry name" value="TPR_REGION"/>
    <property type="match status" value="1"/>
</dbReference>
<dbReference type="GO" id="GO:0035269">
    <property type="term" value="P:protein O-linked glycosylation via mannose"/>
    <property type="evidence" value="ECO:0007669"/>
    <property type="project" value="TreeGrafter"/>
</dbReference>
<evidence type="ECO:0000256" key="2">
    <source>
        <dbReference type="ARBA" id="ARBA00022803"/>
    </source>
</evidence>
<proteinExistence type="predicted"/>
<dbReference type="PANTHER" id="PTHR44227:SF3">
    <property type="entry name" value="PROTEIN O-MANNOSYL-TRANSFERASE TMTC4"/>
    <property type="match status" value="1"/>
</dbReference>
<accession>A0A382FRS0</accession>
<dbReference type="Pfam" id="PF13432">
    <property type="entry name" value="TPR_16"/>
    <property type="match status" value="1"/>
</dbReference>
<dbReference type="InterPro" id="IPR052346">
    <property type="entry name" value="O-mannosyl-transferase_TMTC"/>
</dbReference>
<keyword evidence="2" id="KW-0802">TPR repeat</keyword>
<dbReference type="GO" id="GO:0005783">
    <property type="term" value="C:endoplasmic reticulum"/>
    <property type="evidence" value="ECO:0007669"/>
    <property type="project" value="TreeGrafter"/>
</dbReference>
<dbReference type="PROSITE" id="PS50005">
    <property type="entry name" value="TPR"/>
    <property type="match status" value="5"/>
</dbReference>
<keyword evidence="1" id="KW-0677">Repeat</keyword>
<gene>
    <name evidence="3" type="ORF">METZ01_LOCUS217525</name>
</gene>
<dbReference type="PANTHER" id="PTHR44227">
    <property type="match status" value="1"/>
</dbReference>
<dbReference type="EMBL" id="UINC01051020">
    <property type="protein sequence ID" value="SVB64671.1"/>
    <property type="molecule type" value="Genomic_DNA"/>
</dbReference>
<dbReference type="InterPro" id="IPR019734">
    <property type="entry name" value="TPR_rpt"/>
</dbReference>
<dbReference type="SMART" id="SM00028">
    <property type="entry name" value="TPR"/>
    <property type="match status" value="7"/>
</dbReference>
<protein>
    <submittedName>
        <fullName evidence="3">Uncharacterized protein</fullName>
    </submittedName>
</protein>
<evidence type="ECO:0000313" key="3">
    <source>
        <dbReference type="EMBL" id="SVB64671.1"/>
    </source>
</evidence>
<dbReference type="SUPFAM" id="SSF48452">
    <property type="entry name" value="TPR-like"/>
    <property type="match status" value="2"/>
</dbReference>
<reference evidence="3" key="1">
    <citation type="submission" date="2018-05" db="EMBL/GenBank/DDBJ databases">
        <authorList>
            <person name="Lanie J.A."/>
            <person name="Ng W.-L."/>
            <person name="Kazmierczak K.M."/>
            <person name="Andrzejewski T.M."/>
            <person name="Davidsen T.M."/>
            <person name="Wayne K.J."/>
            <person name="Tettelin H."/>
            <person name="Glass J.I."/>
            <person name="Rusch D."/>
            <person name="Podicherti R."/>
            <person name="Tsui H.-C.T."/>
            <person name="Winkler M.E."/>
        </authorList>
    </citation>
    <scope>NUCLEOTIDE SEQUENCE</scope>
</reference>
<dbReference type="GO" id="GO:0000030">
    <property type="term" value="F:mannosyltransferase activity"/>
    <property type="evidence" value="ECO:0007669"/>
    <property type="project" value="TreeGrafter"/>
</dbReference>
<evidence type="ECO:0000256" key="1">
    <source>
        <dbReference type="ARBA" id="ARBA00022737"/>
    </source>
</evidence>
<dbReference type="Gene3D" id="1.25.40.10">
    <property type="entry name" value="Tetratricopeptide repeat domain"/>
    <property type="match status" value="2"/>
</dbReference>
<dbReference type="Pfam" id="PF14559">
    <property type="entry name" value="TPR_19"/>
    <property type="match status" value="1"/>
</dbReference>
<name>A0A382FRS0_9ZZZZ</name>
<sequence length="428" mass="46973">MPYRSLATFVLVALTVAACARDESRDPSSALTVPAPTIDDTVAEWEMQYLPAIDAHMQAGRLDSVITVCRIALQQDSTRIVLYNLMASAYASQERYSLAAEALQTAVRLAPEFVAGWVNLGGMHTRLGQFAEALPFLQRAAILDSNNAAARRRLGEAYLRTARPRLAAGEIRAAMHLLPDDATLSFHLGTAQQDMGESEGALLSFLRAGELDPGYVEAHHRAATLARQLQRPTVADSCFSLKGHLLEVAGGDTLAIDAMQRLRSVLTNTPEAALNHARLGGFFLFHDYLPQALSLFERAAYLEPDNAWVLNEFGGLLSRRGYGDQALGYYERALHVEPDFAEAMINRGGILNALGRHQEALPHFERAMALSPRNAGVHFFLGITHMSLGRRQEARRILVEASDLVSDDEALRQQIEAALRTFDDDPEG</sequence>
<organism evidence="3">
    <name type="scientific">marine metagenome</name>
    <dbReference type="NCBI Taxonomy" id="408172"/>
    <lineage>
        <taxon>unclassified sequences</taxon>
        <taxon>metagenomes</taxon>
        <taxon>ecological metagenomes</taxon>
    </lineage>
</organism>
<dbReference type="PROSITE" id="PS51257">
    <property type="entry name" value="PROKAR_LIPOPROTEIN"/>
    <property type="match status" value="1"/>
</dbReference>
<dbReference type="GO" id="GO:0030968">
    <property type="term" value="P:endoplasmic reticulum unfolded protein response"/>
    <property type="evidence" value="ECO:0007669"/>
    <property type="project" value="TreeGrafter"/>
</dbReference>
<dbReference type="InterPro" id="IPR011990">
    <property type="entry name" value="TPR-like_helical_dom_sf"/>
</dbReference>